<dbReference type="AlphaFoldDB" id="A0A6B9XVQ4"/>
<proteinExistence type="predicted"/>
<organism evidence="1">
    <name type="scientific">Picea sitchensis</name>
    <name type="common">Sitka spruce</name>
    <name type="synonym">Pinus sitchensis</name>
    <dbReference type="NCBI Taxonomy" id="3332"/>
    <lineage>
        <taxon>Eukaryota</taxon>
        <taxon>Viridiplantae</taxon>
        <taxon>Streptophyta</taxon>
        <taxon>Embryophyta</taxon>
        <taxon>Tracheophyta</taxon>
        <taxon>Spermatophyta</taxon>
        <taxon>Pinopsida</taxon>
        <taxon>Pinidae</taxon>
        <taxon>Conifers I</taxon>
        <taxon>Pinales</taxon>
        <taxon>Pinaceae</taxon>
        <taxon>Picea</taxon>
    </lineage>
</organism>
<keyword evidence="1" id="KW-0496">Mitochondrion</keyword>
<evidence type="ECO:0000313" key="1">
    <source>
        <dbReference type="EMBL" id="QHR90056.1"/>
    </source>
</evidence>
<accession>A0A6B9XVQ4</accession>
<dbReference type="EMBL" id="MK697699">
    <property type="protein sequence ID" value="QHR90056.1"/>
    <property type="molecule type" value="Genomic_DNA"/>
</dbReference>
<protein>
    <submittedName>
        <fullName evidence="1">Uncharacterized protein</fullName>
    </submittedName>
</protein>
<gene>
    <name evidence="1" type="primary">orf04102</name>
    <name evidence="1" type="ORF">Q903MT_gene4079</name>
</gene>
<sequence length="66" mass="7586">MSFPDDQMSVPDEMTRRAPMGTGVHFRLVRRVQIPAIIVFPFSLCPGYFEMGAEAERDRSDLKERP</sequence>
<geneLocation type="mitochondrion" evidence="1"/>
<reference evidence="1" key="1">
    <citation type="submission" date="2019-03" db="EMBL/GenBank/DDBJ databases">
        <title>Largest Complete Mitochondrial Genome of a Gymnosperm, Sitka Spruce (Picea sitchensis), Indicates Complex Physical Structure.</title>
        <authorList>
            <person name="Jackman S.D."/>
            <person name="Coombe L."/>
            <person name="Warren R."/>
            <person name="Kirk H."/>
            <person name="Trinh E."/>
            <person name="McLeod T."/>
            <person name="Pleasance S."/>
            <person name="Pandoh P."/>
            <person name="Zhao Y."/>
            <person name="Coope R."/>
            <person name="Bousquet J."/>
            <person name="Bohlmann J.C."/>
            <person name="Jones S.J.M."/>
            <person name="Birol I."/>
        </authorList>
    </citation>
    <scope>NUCLEOTIDE SEQUENCE</scope>
    <source>
        <strain evidence="1">Q903</strain>
    </source>
</reference>
<name>A0A6B9XVQ4_PICSI</name>